<dbReference type="EMBL" id="CAADII010000059">
    <property type="protein sequence ID" value="VFR56319.1"/>
    <property type="molecule type" value="Genomic_DNA"/>
</dbReference>
<dbReference type="EMBL" id="CAADIP010000050">
    <property type="protein sequence ID" value="VFR96064.1"/>
    <property type="molecule type" value="Genomic_DNA"/>
</dbReference>
<dbReference type="AlphaFoldDB" id="A0A484VE59"/>
<evidence type="ECO:0000313" key="4">
    <source>
        <dbReference type="EMBL" id="VFS25410.1"/>
    </source>
</evidence>
<protein>
    <submittedName>
        <fullName evidence="3">Uncharacterized protein</fullName>
    </submittedName>
</protein>
<reference evidence="3" key="1">
    <citation type="submission" date="2019-03" db="EMBL/GenBank/DDBJ databases">
        <authorList>
            <person name="Danneels B."/>
        </authorList>
    </citation>
    <scope>NUCLEOTIDE SEQUENCE</scope>
</reference>
<dbReference type="EMBL" id="CAADIK010000041">
    <property type="protein sequence ID" value="VFR77776.1"/>
    <property type="molecule type" value="Genomic_DNA"/>
</dbReference>
<name>A0A484VE59_9ZZZZ</name>
<sequence>MEAAQQSLVNRIASKEIFDFQPLAQDKSREIRYTRNADFNDEVASEFLNRNLRAADLAAMLAKSEQPALLSPFFY</sequence>
<dbReference type="EMBL" id="CAADIZ010000031">
    <property type="protein sequence ID" value="VFS25410.1"/>
    <property type="molecule type" value="Genomic_DNA"/>
</dbReference>
<evidence type="ECO:0000313" key="2">
    <source>
        <dbReference type="EMBL" id="VFR77776.1"/>
    </source>
</evidence>
<evidence type="ECO:0000313" key="3">
    <source>
        <dbReference type="EMBL" id="VFR96064.1"/>
    </source>
</evidence>
<organism evidence="3">
    <name type="scientific">plant metagenome</name>
    <dbReference type="NCBI Taxonomy" id="1297885"/>
    <lineage>
        <taxon>unclassified sequences</taxon>
        <taxon>metagenomes</taxon>
        <taxon>organismal metagenomes</taxon>
    </lineage>
</organism>
<proteinExistence type="predicted"/>
<gene>
    <name evidence="1" type="ORF">BRI6_0336</name>
    <name evidence="2" type="ORF">BRI9_0392</name>
    <name evidence="3" type="ORF">IVO3_0393</name>
    <name evidence="4" type="ORF">RAN7_0334</name>
</gene>
<evidence type="ECO:0000313" key="1">
    <source>
        <dbReference type="EMBL" id="VFR56319.1"/>
    </source>
</evidence>
<accession>A0A484VE59</accession>